<dbReference type="GO" id="GO:0015031">
    <property type="term" value="P:protein transport"/>
    <property type="evidence" value="ECO:0007669"/>
    <property type="project" value="UniProtKB-UniRule"/>
</dbReference>
<dbReference type="PANTHER" id="PTHR33446">
    <property type="entry name" value="PROTEIN TONB-RELATED"/>
    <property type="match status" value="1"/>
</dbReference>
<evidence type="ECO:0000256" key="8">
    <source>
        <dbReference type="ARBA" id="ARBA00022989"/>
    </source>
</evidence>
<name>A0A2A4X5M3_9GAMM</name>
<dbReference type="AlphaFoldDB" id="A0A2A4X5M3"/>
<evidence type="ECO:0000313" key="12">
    <source>
        <dbReference type="EMBL" id="PCI77345.1"/>
    </source>
</evidence>
<evidence type="ECO:0000256" key="6">
    <source>
        <dbReference type="ARBA" id="ARBA00022692"/>
    </source>
</evidence>
<dbReference type="GO" id="GO:0015891">
    <property type="term" value="P:siderophore transport"/>
    <property type="evidence" value="ECO:0007669"/>
    <property type="project" value="InterPro"/>
</dbReference>
<evidence type="ECO:0000256" key="1">
    <source>
        <dbReference type="ARBA" id="ARBA00004383"/>
    </source>
</evidence>
<keyword evidence="5 10" id="KW-0997">Cell inner membrane</keyword>
<evidence type="ECO:0000256" key="3">
    <source>
        <dbReference type="ARBA" id="ARBA00022448"/>
    </source>
</evidence>
<accession>A0A2A4X5M3</accession>
<evidence type="ECO:0000256" key="2">
    <source>
        <dbReference type="ARBA" id="ARBA00006555"/>
    </source>
</evidence>
<keyword evidence="3 10" id="KW-0813">Transport</keyword>
<dbReference type="EMBL" id="NVUL01000046">
    <property type="protein sequence ID" value="PCI77345.1"/>
    <property type="molecule type" value="Genomic_DNA"/>
</dbReference>
<sequence length="254" mass="28297">MEQAMNILVSQSRQAGRLVRLVCLLGVTQIVLVSCSSTDIASSMATVDAAFDVAPPPNFTRGLLERRAPQPLYPIRARNLGIEGWVMLGFSVDADGEVVSNSIRTLQEQPEGFFEASAASAARRLTFQNVRGELIEDVRYVFRYQLDGLNVVPPSDSTPDIIQFREMLPQRLITPPYPDVALELELEGYVVVKFTVTETGAVQDIAIDESEPPGVFNEEAVRAAQRLRFEPRIVSGESVRVEDVLFRFDWNLPR</sequence>
<dbReference type="GO" id="GO:0031992">
    <property type="term" value="F:energy transducer activity"/>
    <property type="evidence" value="ECO:0007669"/>
    <property type="project" value="InterPro"/>
</dbReference>
<evidence type="ECO:0000259" key="11">
    <source>
        <dbReference type="PROSITE" id="PS52015"/>
    </source>
</evidence>
<proteinExistence type="inferred from homology"/>
<keyword evidence="6" id="KW-0812">Transmembrane</keyword>
<keyword evidence="10" id="KW-0735">Signal-anchor</keyword>
<dbReference type="Gene3D" id="3.30.1150.10">
    <property type="match status" value="1"/>
</dbReference>
<comment type="similarity">
    <text evidence="2 10">Belongs to the TonB family.</text>
</comment>
<dbReference type="SUPFAM" id="SSF74653">
    <property type="entry name" value="TolA/TonB C-terminal domain"/>
    <property type="match status" value="2"/>
</dbReference>
<dbReference type="GO" id="GO:0055085">
    <property type="term" value="P:transmembrane transport"/>
    <property type="evidence" value="ECO:0007669"/>
    <property type="project" value="InterPro"/>
</dbReference>
<keyword evidence="7 10" id="KW-0653">Protein transport</keyword>
<comment type="subcellular location">
    <subcellularLocation>
        <location evidence="1 10">Cell inner membrane</location>
        <topology evidence="1 10">Single-pass membrane protein</topology>
        <orientation evidence="1 10">Periplasmic side</orientation>
    </subcellularLocation>
</comment>
<gene>
    <name evidence="12" type="ORF">COB20_08320</name>
</gene>
<dbReference type="Gene3D" id="3.30.2420.10">
    <property type="entry name" value="TonB"/>
    <property type="match status" value="1"/>
</dbReference>
<dbReference type="InterPro" id="IPR006260">
    <property type="entry name" value="TonB/TolA_C"/>
</dbReference>
<dbReference type="NCBIfam" id="TIGR01352">
    <property type="entry name" value="tonB_Cterm"/>
    <property type="match status" value="2"/>
</dbReference>
<comment type="function">
    <text evidence="10">Interacts with outer membrane receptor proteins that carry out high-affinity binding and energy dependent uptake into the periplasmic space of specific substrates. It could act to transduce energy from the cytoplasmic membrane to specific energy-requiring processes in the outer membrane, resulting in the release into the periplasm of ligands bound by these outer membrane proteins.</text>
</comment>
<keyword evidence="8" id="KW-1133">Transmembrane helix</keyword>
<dbReference type="Proteomes" id="UP000218767">
    <property type="component" value="Unassembled WGS sequence"/>
</dbReference>
<dbReference type="InterPro" id="IPR037682">
    <property type="entry name" value="TonB_C"/>
</dbReference>
<evidence type="ECO:0000256" key="4">
    <source>
        <dbReference type="ARBA" id="ARBA00022475"/>
    </source>
</evidence>
<organism evidence="12 13">
    <name type="scientific">SAR86 cluster bacterium</name>
    <dbReference type="NCBI Taxonomy" id="2030880"/>
    <lineage>
        <taxon>Bacteria</taxon>
        <taxon>Pseudomonadati</taxon>
        <taxon>Pseudomonadota</taxon>
        <taxon>Gammaproteobacteria</taxon>
        <taxon>SAR86 cluster</taxon>
    </lineage>
</organism>
<dbReference type="GO" id="GO:0030288">
    <property type="term" value="C:outer membrane-bounded periplasmic space"/>
    <property type="evidence" value="ECO:0007669"/>
    <property type="project" value="InterPro"/>
</dbReference>
<protein>
    <recommendedName>
        <fullName evidence="10">Protein TonB</fullName>
    </recommendedName>
</protein>
<evidence type="ECO:0000313" key="13">
    <source>
        <dbReference type="Proteomes" id="UP000218767"/>
    </source>
</evidence>
<dbReference type="PRINTS" id="PR01374">
    <property type="entry name" value="TONBPROTEIN"/>
</dbReference>
<dbReference type="GO" id="GO:0005886">
    <property type="term" value="C:plasma membrane"/>
    <property type="evidence" value="ECO:0007669"/>
    <property type="project" value="UniProtKB-SubCell"/>
</dbReference>
<dbReference type="PROSITE" id="PS52015">
    <property type="entry name" value="TONB_CTD"/>
    <property type="match status" value="2"/>
</dbReference>
<dbReference type="InterPro" id="IPR051045">
    <property type="entry name" value="TonB-dependent_transducer"/>
</dbReference>
<dbReference type="InterPro" id="IPR003538">
    <property type="entry name" value="TonB"/>
</dbReference>
<dbReference type="Pfam" id="PF03544">
    <property type="entry name" value="TonB_C"/>
    <property type="match status" value="2"/>
</dbReference>
<feature type="domain" description="TonB C-terminal" evidence="11">
    <location>
        <begin position="162"/>
        <end position="254"/>
    </location>
</feature>
<reference evidence="13" key="1">
    <citation type="submission" date="2017-08" db="EMBL/GenBank/DDBJ databases">
        <title>A dynamic microbial community with high functional redundancy inhabits the cold, oxic subseafloor aquifer.</title>
        <authorList>
            <person name="Tully B.J."/>
            <person name="Wheat C.G."/>
            <person name="Glazer B.T."/>
            <person name="Huber J.A."/>
        </authorList>
    </citation>
    <scope>NUCLEOTIDE SEQUENCE [LARGE SCALE GENOMIC DNA]</scope>
</reference>
<comment type="caution">
    <text evidence="12">The sequence shown here is derived from an EMBL/GenBank/DDBJ whole genome shotgun (WGS) entry which is preliminary data.</text>
</comment>
<evidence type="ECO:0000256" key="7">
    <source>
        <dbReference type="ARBA" id="ARBA00022927"/>
    </source>
</evidence>
<evidence type="ECO:0000256" key="9">
    <source>
        <dbReference type="ARBA" id="ARBA00023136"/>
    </source>
</evidence>
<evidence type="ECO:0000256" key="10">
    <source>
        <dbReference type="RuleBase" id="RU362123"/>
    </source>
</evidence>
<evidence type="ECO:0000256" key="5">
    <source>
        <dbReference type="ARBA" id="ARBA00022519"/>
    </source>
</evidence>
<keyword evidence="4 10" id="KW-1003">Cell membrane</keyword>
<feature type="domain" description="TonB C-terminal" evidence="11">
    <location>
        <begin position="58"/>
        <end position="153"/>
    </location>
</feature>
<keyword evidence="9" id="KW-0472">Membrane</keyword>